<name>A0A820Y4K6_9BILA</name>
<dbReference type="AlphaFoldDB" id="A0A820Y4K6"/>
<comment type="caution">
    <text evidence="1">The sequence shown here is derived from an EMBL/GenBank/DDBJ whole genome shotgun (WGS) entry which is preliminary data.</text>
</comment>
<accession>A0A820Y4K6</accession>
<organism evidence="1 2">
    <name type="scientific">Rotaria socialis</name>
    <dbReference type="NCBI Taxonomy" id="392032"/>
    <lineage>
        <taxon>Eukaryota</taxon>
        <taxon>Metazoa</taxon>
        <taxon>Spiralia</taxon>
        <taxon>Gnathifera</taxon>
        <taxon>Rotifera</taxon>
        <taxon>Eurotatoria</taxon>
        <taxon>Bdelloidea</taxon>
        <taxon>Philodinida</taxon>
        <taxon>Philodinidae</taxon>
        <taxon>Rotaria</taxon>
    </lineage>
</organism>
<gene>
    <name evidence="1" type="ORF">TOA249_LOCUS6346</name>
</gene>
<proteinExistence type="predicted"/>
<reference evidence="1" key="1">
    <citation type="submission" date="2021-02" db="EMBL/GenBank/DDBJ databases">
        <authorList>
            <person name="Nowell W R."/>
        </authorList>
    </citation>
    <scope>NUCLEOTIDE SEQUENCE</scope>
</reference>
<protein>
    <submittedName>
        <fullName evidence="1">Uncharacterized protein</fullName>
    </submittedName>
</protein>
<dbReference type="EMBL" id="CAJOBS010000267">
    <property type="protein sequence ID" value="CAF4539097.1"/>
    <property type="molecule type" value="Genomic_DNA"/>
</dbReference>
<sequence length="328" mass="38113">MYPNNVEQVNQSIAFTGSSLRCCDLTRFEIKRLCQYNQLSVAKFALISDLNQYYIDDWNQLVRKIGGFPLLVKFEYHNDNIEINEKSMIHDVVSMKERCSVLINDFGAALLGQNIHVFSPVEYQFYVNKTVITFEDKCSTNYARSNWRLMEGQQNTEEQEIINDFMISARQLYEAIEDYSSNLSLFYRDSYSIDCVIEVSGWFKAQLVKFPLEDALERQRKYHLIHSNVVKFSEKSGFGLYSSCSLIPGEIIYSLESASLKFTTKKYAEETFNDNDMLVFKNYGKRPRLLSFFQIDDNDIYSKKSTPTTIDKNCTLLSILKNQGKPLN</sequence>
<dbReference type="Proteomes" id="UP000663838">
    <property type="component" value="Unassembled WGS sequence"/>
</dbReference>
<evidence type="ECO:0000313" key="1">
    <source>
        <dbReference type="EMBL" id="CAF4539097.1"/>
    </source>
</evidence>
<evidence type="ECO:0000313" key="2">
    <source>
        <dbReference type="Proteomes" id="UP000663838"/>
    </source>
</evidence>